<sequence length="237" mass="26781">MFSWFSNKQKIHTTTDIHSHLVPGIDDGVKSTSEALTILRKLASWGYERVITTPHIYAEYYPNTPEVIKSGVARVQEAAQAEGIPVKLEAAAEYFIDETLMERLKNKEELLCFGKGRYVLVETGFYSKPLIFQEVMFAMKTQGYTPILAHPERYEYLQSDFGWLRQIREQGVKLQVSIPSLAGLYGPQPRAIAQKLFGESLVDFVGSDIHKPGQLEVLKKGLQVKVKPNNLLNDHIG</sequence>
<dbReference type="Proteomes" id="UP000256779">
    <property type="component" value="Unassembled WGS sequence"/>
</dbReference>
<dbReference type="RefSeq" id="WP_115870135.1">
    <property type="nucleotide sequence ID" value="NZ_QREG01000028.1"/>
</dbReference>
<gene>
    <name evidence="5" type="ORF">C7460_12862</name>
</gene>
<dbReference type="PANTHER" id="PTHR39181:SF1">
    <property type="entry name" value="TYROSINE-PROTEIN PHOSPHATASE YWQE"/>
    <property type="match status" value="1"/>
</dbReference>
<dbReference type="OrthoDB" id="9788539at2"/>
<evidence type="ECO:0000313" key="6">
    <source>
        <dbReference type="Proteomes" id="UP000256779"/>
    </source>
</evidence>
<evidence type="ECO:0000256" key="4">
    <source>
        <dbReference type="ARBA" id="ARBA00051722"/>
    </source>
</evidence>
<evidence type="ECO:0000256" key="2">
    <source>
        <dbReference type="ARBA" id="ARBA00013064"/>
    </source>
</evidence>
<reference evidence="5 6" key="1">
    <citation type="submission" date="2018-07" db="EMBL/GenBank/DDBJ databases">
        <title>Genomic Encyclopedia of Type Strains, Phase IV (KMG-IV): sequencing the most valuable type-strain genomes for metagenomic binning, comparative biology and taxonomic classification.</title>
        <authorList>
            <person name="Goeker M."/>
        </authorList>
    </citation>
    <scope>NUCLEOTIDE SEQUENCE [LARGE SCALE GENOMIC DNA]</scope>
    <source>
        <strain evidence="5 6">DSM 4134</strain>
    </source>
</reference>
<keyword evidence="3" id="KW-0378">Hydrolase</keyword>
<dbReference type="AlphaFoldDB" id="A0A3D9KZY7"/>
<dbReference type="EMBL" id="QREG01000028">
    <property type="protein sequence ID" value="RED92845.1"/>
    <property type="molecule type" value="Genomic_DNA"/>
</dbReference>
<dbReference type="GO" id="GO:0004725">
    <property type="term" value="F:protein tyrosine phosphatase activity"/>
    <property type="evidence" value="ECO:0007669"/>
    <property type="project" value="UniProtKB-EC"/>
</dbReference>
<dbReference type="GO" id="GO:0030145">
    <property type="term" value="F:manganese ion binding"/>
    <property type="evidence" value="ECO:0007669"/>
    <property type="project" value="InterPro"/>
</dbReference>
<comment type="caution">
    <text evidence="5">The sequence shown here is derived from an EMBL/GenBank/DDBJ whole genome shotgun (WGS) entry which is preliminary data.</text>
</comment>
<proteinExistence type="inferred from homology"/>
<evidence type="ECO:0000256" key="3">
    <source>
        <dbReference type="ARBA" id="ARBA00022801"/>
    </source>
</evidence>
<comment type="catalytic activity">
    <reaction evidence="4">
        <text>O-phospho-L-tyrosyl-[protein] + H2O = L-tyrosyl-[protein] + phosphate</text>
        <dbReference type="Rhea" id="RHEA:10684"/>
        <dbReference type="Rhea" id="RHEA-COMP:10136"/>
        <dbReference type="Rhea" id="RHEA-COMP:20101"/>
        <dbReference type="ChEBI" id="CHEBI:15377"/>
        <dbReference type="ChEBI" id="CHEBI:43474"/>
        <dbReference type="ChEBI" id="CHEBI:46858"/>
        <dbReference type="ChEBI" id="CHEBI:61978"/>
        <dbReference type="EC" id="3.1.3.48"/>
    </reaction>
</comment>
<protein>
    <recommendedName>
        <fullName evidence="2">protein-tyrosine-phosphatase</fullName>
        <ecNumber evidence="2">3.1.3.48</ecNumber>
    </recommendedName>
</protein>
<evidence type="ECO:0000256" key="1">
    <source>
        <dbReference type="ARBA" id="ARBA00005750"/>
    </source>
</evidence>
<dbReference type="PANTHER" id="PTHR39181">
    <property type="entry name" value="TYROSINE-PROTEIN PHOSPHATASE YWQE"/>
    <property type="match status" value="1"/>
</dbReference>
<evidence type="ECO:0000313" key="5">
    <source>
        <dbReference type="EMBL" id="RED92845.1"/>
    </source>
</evidence>
<dbReference type="Pfam" id="PF19567">
    <property type="entry name" value="CpsB_CapC"/>
    <property type="match status" value="1"/>
</dbReference>
<keyword evidence="6" id="KW-1185">Reference proteome</keyword>
<name>A0A3D9KZY7_MARFU</name>
<dbReference type="EC" id="3.1.3.48" evidence="2"/>
<accession>A0A3D9KZY7</accession>
<organism evidence="5 6">
    <name type="scientific">Marinoscillum furvescens DSM 4134</name>
    <dbReference type="NCBI Taxonomy" id="1122208"/>
    <lineage>
        <taxon>Bacteria</taxon>
        <taxon>Pseudomonadati</taxon>
        <taxon>Bacteroidota</taxon>
        <taxon>Cytophagia</taxon>
        <taxon>Cytophagales</taxon>
        <taxon>Reichenbachiellaceae</taxon>
        <taxon>Marinoscillum</taxon>
    </lineage>
</organism>
<comment type="similarity">
    <text evidence="1">Belongs to the metallo-dependent hydrolases superfamily. CpsB/CapC family.</text>
</comment>
<dbReference type="InterPro" id="IPR016195">
    <property type="entry name" value="Pol/histidinol_Pase-like"/>
</dbReference>
<dbReference type="InterPro" id="IPR016667">
    <property type="entry name" value="Caps_polysacc_synth_CpsB/CapC"/>
</dbReference>
<dbReference type="SUPFAM" id="SSF89550">
    <property type="entry name" value="PHP domain-like"/>
    <property type="match status" value="1"/>
</dbReference>
<dbReference type="PIRSF" id="PIRSF016557">
    <property type="entry name" value="Caps_synth_CpsB"/>
    <property type="match status" value="1"/>
</dbReference>
<dbReference type="Gene3D" id="3.20.20.140">
    <property type="entry name" value="Metal-dependent hydrolases"/>
    <property type="match status" value="1"/>
</dbReference>